<evidence type="ECO:0000313" key="3">
    <source>
        <dbReference type="EMBL" id="AES69245.1"/>
    </source>
</evidence>
<evidence type="ECO:0000313" key="4">
    <source>
        <dbReference type="EMBL" id="RHN66077.1"/>
    </source>
</evidence>
<reference evidence="3 6" key="2">
    <citation type="journal article" date="2014" name="BMC Genomics">
        <title>An improved genome release (version Mt4.0) for the model legume Medicago truncatula.</title>
        <authorList>
            <person name="Tang H."/>
            <person name="Krishnakumar V."/>
            <person name="Bidwell S."/>
            <person name="Rosen B."/>
            <person name="Chan A."/>
            <person name="Zhou S."/>
            <person name="Gentzbittel L."/>
            <person name="Childs K.L."/>
            <person name="Yandell M."/>
            <person name="Gundlach H."/>
            <person name="Mayer K.F."/>
            <person name="Schwartz D.C."/>
            <person name="Town C.D."/>
        </authorList>
    </citation>
    <scope>GENOME REANNOTATION</scope>
    <source>
        <strain evidence="5 6">cv. Jemalong A17</strain>
    </source>
</reference>
<dbReference type="PANTHER" id="PTHR33476:SF7">
    <property type="entry name" value="EMB|CAB62613.1"/>
    <property type="match status" value="1"/>
</dbReference>
<proteinExistence type="predicted"/>
<dbReference type="Proteomes" id="UP000265566">
    <property type="component" value="Chromosome 3"/>
</dbReference>
<name>G7IZA9_MEDTR</name>
<evidence type="ECO:0008006" key="7">
    <source>
        <dbReference type="Google" id="ProtNLM"/>
    </source>
</evidence>
<accession>G7IZA9</accession>
<reference evidence="4" key="4">
    <citation type="journal article" date="2018" name="Nat. Plants">
        <title>Whole-genome landscape of Medicago truncatula symbiotic genes.</title>
        <authorList>
            <person name="Pecrix Y."/>
            <person name="Gamas P."/>
            <person name="Carrere S."/>
        </authorList>
    </citation>
    <scope>NUCLEOTIDE SEQUENCE</scope>
    <source>
        <tissue evidence="4">Leaves</tissue>
    </source>
</reference>
<dbReference type="EMBL" id="PSQE01000003">
    <property type="protein sequence ID" value="RHN66077.1"/>
    <property type="molecule type" value="Genomic_DNA"/>
</dbReference>
<dbReference type="AlphaFoldDB" id="G7IZA9"/>
<dbReference type="OrthoDB" id="1701885at2759"/>
<feature type="coiled-coil region" evidence="1">
    <location>
        <begin position="488"/>
        <end position="515"/>
    </location>
</feature>
<dbReference type="GO" id="GO:0008356">
    <property type="term" value="P:asymmetric cell division"/>
    <property type="evidence" value="ECO:0007669"/>
    <property type="project" value="InterPro"/>
</dbReference>
<evidence type="ECO:0000256" key="1">
    <source>
        <dbReference type="SAM" id="Coils"/>
    </source>
</evidence>
<dbReference type="InterPro" id="IPR040348">
    <property type="entry name" value="POLAR-like"/>
</dbReference>
<dbReference type="EnsemblPlants" id="AES69245">
    <property type="protein sequence ID" value="AES69245"/>
    <property type="gene ID" value="MTR_3g025870"/>
</dbReference>
<evidence type="ECO:0000256" key="2">
    <source>
        <dbReference type="SAM" id="MobiDB-lite"/>
    </source>
</evidence>
<sequence>MDLWVAAAFTGAGYLAKYWKKSLENGDTSYHLSSEDSNFEKAESFSSPLTSLKQRRRRERGKDVFLDRRGSDEMFSDVSSFDGPSTGDVASYRGFNCEKIRHFQNYNESDFLSISNLAVPLSPYDDNFKDGEDGNEQNTSSFGNHGFFRPEFSAKGIPIHNSFGHKTFLSTKRFPEHVSRPLNSLESCFMAQLYKEHAKMEEYVFSPLSSPSTTTRLFRVSNGSRILNRESDILISALTGRNKAGREKDKNVVGGIPCLPKIGSLNDTKKMKLDAVDGRSRRSSFSDDLFSGKLTQYDPTFLFSLGISLGIITSNMTNKREIVKIRELLKQNENLVQDLQDELDMKDSMTVKELQNENYGSQDTCDHSFNGKELHEFSPEKHIDSSPRVERKESYDKKEEQSSESMSKIEAELEAELERLGLDMNASSLDRKLSELVEIDPEFVADFAQGEFRADTVNGADANVTTPLPANYAVSPHELSLRLHEVIQNQLETRVKELEIALENSQMKVRSLETEQDVSFQKESSPTRGNLLMTHEDCDTMSQPLILNLSGEALEAYNETYEELIKMNDSEDNSPSAIIHDGDDKEGPLSHDWNATVFEYDFATMLEGQSSSELNVSGDESCDCDNEEVERLLIRQIVERTKKGSPLFQNAKKILYSMDEDEQQH</sequence>
<gene>
    <name evidence="5" type="primary">11443749</name>
    <name evidence="3" type="ordered locus">MTR_3g025870</name>
    <name evidence="4" type="ORF">MtrunA17_Chr3g0086851</name>
</gene>
<evidence type="ECO:0000313" key="6">
    <source>
        <dbReference type="Proteomes" id="UP000002051"/>
    </source>
</evidence>
<dbReference type="KEGG" id="mtr:11443749"/>
<evidence type="ECO:0000313" key="5">
    <source>
        <dbReference type="EnsemblPlants" id="AES69245"/>
    </source>
</evidence>
<feature type="region of interest" description="Disordered" evidence="2">
    <location>
        <begin position="357"/>
        <end position="409"/>
    </location>
</feature>
<dbReference type="Gramene" id="rna13990">
    <property type="protein sequence ID" value="RHN66077.1"/>
    <property type="gene ID" value="gene13990"/>
</dbReference>
<organism evidence="3 6">
    <name type="scientific">Medicago truncatula</name>
    <name type="common">Barrel medic</name>
    <name type="synonym">Medicago tribuloides</name>
    <dbReference type="NCBI Taxonomy" id="3880"/>
    <lineage>
        <taxon>Eukaryota</taxon>
        <taxon>Viridiplantae</taxon>
        <taxon>Streptophyta</taxon>
        <taxon>Embryophyta</taxon>
        <taxon>Tracheophyta</taxon>
        <taxon>Spermatophyta</taxon>
        <taxon>Magnoliopsida</taxon>
        <taxon>eudicotyledons</taxon>
        <taxon>Gunneridae</taxon>
        <taxon>Pentapetalae</taxon>
        <taxon>rosids</taxon>
        <taxon>fabids</taxon>
        <taxon>Fabales</taxon>
        <taxon>Fabaceae</taxon>
        <taxon>Papilionoideae</taxon>
        <taxon>50 kb inversion clade</taxon>
        <taxon>NPAAA clade</taxon>
        <taxon>Hologalegina</taxon>
        <taxon>IRL clade</taxon>
        <taxon>Trifolieae</taxon>
        <taxon>Medicago</taxon>
    </lineage>
</organism>
<dbReference type="eggNOG" id="ENOG502QWTR">
    <property type="taxonomic scope" value="Eukaryota"/>
</dbReference>
<reference evidence="3 6" key="1">
    <citation type="journal article" date="2011" name="Nature">
        <title>The Medicago genome provides insight into the evolution of rhizobial symbioses.</title>
        <authorList>
            <person name="Young N.D."/>
            <person name="Debelle F."/>
            <person name="Oldroyd G.E."/>
            <person name="Geurts R."/>
            <person name="Cannon S.B."/>
            <person name="Udvardi M.K."/>
            <person name="Benedito V.A."/>
            <person name="Mayer K.F."/>
            <person name="Gouzy J."/>
            <person name="Schoof H."/>
            <person name="Van de Peer Y."/>
            <person name="Proost S."/>
            <person name="Cook D.R."/>
            <person name="Meyers B.C."/>
            <person name="Spannagl M."/>
            <person name="Cheung F."/>
            <person name="De Mita S."/>
            <person name="Krishnakumar V."/>
            <person name="Gundlach H."/>
            <person name="Zhou S."/>
            <person name="Mudge J."/>
            <person name="Bharti A.K."/>
            <person name="Murray J.D."/>
            <person name="Naoumkina M.A."/>
            <person name="Rosen B."/>
            <person name="Silverstein K.A."/>
            <person name="Tang H."/>
            <person name="Rombauts S."/>
            <person name="Zhao P.X."/>
            <person name="Zhou P."/>
            <person name="Barbe V."/>
            <person name="Bardou P."/>
            <person name="Bechner M."/>
            <person name="Bellec A."/>
            <person name="Berger A."/>
            <person name="Berges H."/>
            <person name="Bidwell S."/>
            <person name="Bisseling T."/>
            <person name="Choisne N."/>
            <person name="Couloux A."/>
            <person name="Denny R."/>
            <person name="Deshpande S."/>
            <person name="Dai X."/>
            <person name="Doyle J.J."/>
            <person name="Dudez A.M."/>
            <person name="Farmer A.D."/>
            <person name="Fouteau S."/>
            <person name="Franken C."/>
            <person name="Gibelin C."/>
            <person name="Gish J."/>
            <person name="Goldstein S."/>
            <person name="Gonzalez A.J."/>
            <person name="Green P.J."/>
            <person name="Hallab A."/>
            <person name="Hartog M."/>
            <person name="Hua A."/>
            <person name="Humphray S.J."/>
            <person name="Jeong D.H."/>
            <person name="Jing Y."/>
            <person name="Jocker A."/>
            <person name="Kenton S.M."/>
            <person name="Kim D.J."/>
            <person name="Klee K."/>
            <person name="Lai H."/>
            <person name="Lang C."/>
            <person name="Lin S."/>
            <person name="Macmil S.L."/>
            <person name="Magdelenat G."/>
            <person name="Matthews L."/>
            <person name="McCorrison J."/>
            <person name="Monaghan E.L."/>
            <person name="Mun J.H."/>
            <person name="Najar F.Z."/>
            <person name="Nicholson C."/>
            <person name="Noirot C."/>
            <person name="O'Bleness M."/>
            <person name="Paule C.R."/>
            <person name="Poulain J."/>
            <person name="Prion F."/>
            <person name="Qin B."/>
            <person name="Qu C."/>
            <person name="Retzel E.F."/>
            <person name="Riddle C."/>
            <person name="Sallet E."/>
            <person name="Samain S."/>
            <person name="Samson N."/>
            <person name="Sanders I."/>
            <person name="Saurat O."/>
            <person name="Scarpelli C."/>
            <person name="Schiex T."/>
            <person name="Segurens B."/>
            <person name="Severin A.J."/>
            <person name="Sherrier D.J."/>
            <person name="Shi R."/>
            <person name="Sims S."/>
            <person name="Singer S.R."/>
            <person name="Sinharoy S."/>
            <person name="Sterck L."/>
            <person name="Viollet A."/>
            <person name="Wang B.B."/>
            <person name="Wang K."/>
            <person name="Wang M."/>
            <person name="Wang X."/>
            <person name="Warfsmann J."/>
            <person name="Weissenbach J."/>
            <person name="White D.D."/>
            <person name="White J.D."/>
            <person name="Wiley G.B."/>
            <person name="Wincker P."/>
            <person name="Xing Y."/>
            <person name="Yang L."/>
            <person name="Yao Z."/>
            <person name="Ying F."/>
            <person name="Zhai J."/>
            <person name="Zhou L."/>
            <person name="Zuber A."/>
            <person name="Denarie J."/>
            <person name="Dixon R.A."/>
            <person name="May G.D."/>
            <person name="Schwartz D.C."/>
            <person name="Rogers J."/>
            <person name="Quetier F."/>
            <person name="Town C.D."/>
            <person name="Roe B.A."/>
        </authorList>
    </citation>
    <scope>NUCLEOTIDE SEQUENCE [LARGE SCALE GENOMIC DNA]</scope>
    <source>
        <strain evidence="3">A17</strain>
        <strain evidence="5 6">cv. Jemalong A17</strain>
    </source>
</reference>
<dbReference type="STRING" id="3880.G7IZA9"/>
<keyword evidence="6" id="KW-1185">Reference proteome</keyword>
<dbReference type="PaxDb" id="3880-AES69245"/>
<feature type="coiled-coil region" evidence="1">
    <location>
        <begin position="318"/>
        <end position="349"/>
    </location>
</feature>
<dbReference type="Proteomes" id="UP000002051">
    <property type="component" value="Chromosome 3"/>
</dbReference>
<dbReference type="EMBL" id="CM001219">
    <property type="protein sequence ID" value="AES69245.1"/>
    <property type="molecule type" value="Genomic_DNA"/>
</dbReference>
<dbReference type="HOGENOM" id="CLU_027300_0_0_1"/>
<dbReference type="OMA" id="HDANYPV"/>
<feature type="compositionally biased region" description="Basic and acidic residues" evidence="2">
    <location>
        <begin position="364"/>
        <end position="409"/>
    </location>
</feature>
<protein>
    <recommendedName>
        <fullName evidence="7">Pericentriolar material 1 protein</fullName>
    </recommendedName>
</protein>
<reference evidence="5" key="3">
    <citation type="submission" date="2015-04" db="UniProtKB">
        <authorList>
            <consortium name="EnsemblPlants"/>
        </authorList>
    </citation>
    <scope>IDENTIFICATION</scope>
    <source>
        <strain evidence="5">cv. Jemalong A17</strain>
    </source>
</reference>
<keyword evidence="1" id="KW-0175">Coiled coil</keyword>
<dbReference type="PANTHER" id="PTHR33476">
    <property type="entry name" value="EMB|CAB62613.1"/>
    <property type="match status" value="1"/>
</dbReference>